<keyword evidence="4" id="KW-0378">Hydrolase</keyword>
<evidence type="ECO:0000259" key="3">
    <source>
        <dbReference type="Pfam" id="PF02230"/>
    </source>
</evidence>
<evidence type="ECO:0000256" key="1">
    <source>
        <dbReference type="ARBA" id="ARBA00022729"/>
    </source>
</evidence>
<gene>
    <name evidence="4" type="ORF">SAMN04488089_109135</name>
</gene>
<dbReference type="EMBL" id="FOFY01000009">
    <property type="protein sequence ID" value="SER11447.1"/>
    <property type="molecule type" value="Genomic_DNA"/>
</dbReference>
<feature type="domain" description="Phospholipase/carboxylesterase/thioesterase" evidence="3">
    <location>
        <begin position="92"/>
        <end position="207"/>
    </location>
</feature>
<evidence type="ECO:0000313" key="4">
    <source>
        <dbReference type="EMBL" id="SER11447.1"/>
    </source>
</evidence>
<evidence type="ECO:0000256" key="2">
    <source>
        <dbReference type="SAM" id="SignalP"/>
    </source>
</evidence>
<dbReference type="RefSeq" id="WP_041892621.1">
    <property type="nucleotide sequence ID" value="NZ_CP010817.1"/>
</dbReference>
<keyword evidence="5" id="KW-1185">Reference proteome</keyword>
<dbReference type="Pfam" id="PF02230">
    <property type="entry name" value="Abhydrolase_2"/>
    <property type="match status" value="1"/>
</dbReference>
<comment type="caution">
    <text evidence="4">The sequence shown here is derived from an EMBL/GenBank/DDBJ whole genome shotgun (WGS) entry which is preliminary data.</text>
</comment>
<dbReference type="Gene3D" id="3.40.50.1820">
    <property type="entry name" value="alpha/beta hydrolase"/>
    <property type="match status" value="1"/>
</dbReference>
<dbReference type="InterPro" id="IPR029058">
    <property type="entry name" value="AB_hydrolase_fold"/>
</dbReference>
<accession>A0AAJ5BEG2</accession>
<keyword evidence="1 2" id="KW-0732">Signal</keyword>
<reference evidence="4 5" key="1">
    <citation type="submission" date="2016-10" db="EMBL/GenBank/DDBJ databases">
        <authorList>
            <person name="Varghese N."/>
            <person name="Submissions S."/>
        </authorList>
    </citation>
    <scope>NUCLEOTIDE SEQUENCE [LARGE SCALE GENOMIC DNA]</scope>
    <source>
        <strain evidence="5">DSM 19823 / KCTC 23066 / CCTCC M 208030 / D25</strain>
    </source>
</reference>
<dbReference type="PANTHER" id="PTHR43037">
    <property type="entry name" value="UNNAMED PRODUCT-RELATED"/>
    <property type="match status" value="1"/>
</dbReference>
<dbReference type="SUPFAM" id="SSF53474">
    <property type="entry name" value="alpha/beta-Hydrolases"/>
    <property type="match status" value="1"/>
</dbReference>
<name>A0AAJ5BEG2_MYRPR</name>
<sequence>MKFLTVLICLVSLTTFAQPKAILDKTTYQFWLNEPKVVEEKNPLIIFLHGRSLSGTNIDRVKRYGALKGIEKGLDIPAYLVAPQLPSGPWNADKVDEIVSYMIANYNIDESRIYVTGMSLGGYGTMKYAGKYPNRIAAAIAICGGGEERDACAVTNIPIKLIHGDKDFIVPLKESKKIMTAIQKCDKKAPVELQVVKGGTHGSVEDLYRHMEVYNWLLQHVKSDVSVSSENKEEI</sequence>
<dbReference type="InterPro" id="IPR003140">
    <property type="entry name" value="PLipase/COase/thioEstase"/>
</dbReference>
<proteinExistence type="predicted"/>
<dbReference type="InterPro" id="IPR050955">
    <property type="entry name" value="Plant_Biomass_Hydrol_Est"/>
</dbReference>
<protein>
    <submittedName>
        <fullName evidence="4">Alpha/beta hydrolase family protein</fullName>
    </submittedName>
</protein>
<organism evidence="4 5">
    <name type="scientific">Myroides profundi</name>
    <dbReference type="NCBI Taxonomy" id="480520"/>
    <lineage>
        <taxon>Bacteria</taxon>
        <taxon>Pseudomonadati</taxon>
        <taxon>Bacteroidota</taxon>
        <taxon>Flavobacteriia</taxon>
        <taxon>Flavobacteriales</taxon>
        <taxon>Flavobacteriaceae</taxon>
        <taxon>Myroides</taxon>
    </lineage>
</organism>
<dbReference type="PANTHER" id="PTHR43037:SF1">
    <property type="entry name" value="BLL1128 PROTEIN"/>
    <property type="match status" value="1"/>
</dbReference>
<evidence type="ECO:0000313" key="5">
    <source>
        <dbReference type="Proteomes" id="UP000183496"/>
    </source>
</evidence>
<feature type="chain" id="PRO_5042513278" evidence="2">
    <location>
        <begin position="18"/>
        <end position="235"/>
    </location>
</feature>
<dbReference type="AlphaFoldDB" id="A0AAJ5BEG2"/>
<feature type="signal peptide" evidence="2">
    <location>
        <begin position="1"/>
        <end position="17"/>
    </location>
</feature>
<dbReference type="Proteomes" id="UP000183496">
    <property type="component" value="Unassembled WGS sequence"/>
</dbReference>
<dbReference type="GO" id="GO:0016787">
    <property type="term" value="F:hydrolase activity"/>
    <property type="evidence" value="ECO:0007669"/>
    <property type="project" value="UniProtKB-KW"/>
</dbReference>